<dbReference type="AlphaFoldDB" id="A0AAC9PUN6"/>
<gene>
    <name evidence="1" type="ORF">UA74_25645</name>
</gene>
<organism evidence="1 2">
    <name type="scientific">Actinoalloteichus fjordicus</name>
    <dbReference type="NCBI Taxonomy" id="1612552"/>
    <lineage>
        <taxon>Bacteria</taxon>
        <taxon>Bacillati</taxon>
        <taxon>Actinomycetota</taxon>
        <taxon>Actinomycetes</taxon>
        <taxon>Pseudonocardiales</taxon>
        <taxon>Pseudonocardiaceae</taxon>
        <taxon>Actinoalloteichus</taxon>
    </lineage>
</organism>
<dbReference type="EMBL" id="CP016076">
    <property type="protein sequence ID" value="APU17136.1"/>
    <property type="molecule type" value="Genomic_DNA"/>
</dbReference>
<reference evidence="2" key="1">
    <citation type="submission" date="2016-06" db="EMBL/GenBank/DDBJ databases">
        <title>Complete genome sequence of Actinoalloteichus fjordicus DSM 46855 (=ADI127-17), type strain of the new species Actinoalloteichus fjordicus.</title>
        <authorList>
            <person name="Ruckert C."/>
            <person name="Nouioui I."/>
            <person name="Willmese J."/>
            <person name="van Wezel G."/>
            <person name="Klenk H.-P."/>
            <person name="Kalinowski J."/>
            <person name="Zotchev S.B."/>
        </authorList>
    </citation>
    <scope>NUCLEOTIDE SEQUENCE [LARGE SCALE GENOMIC DNA]</scope>
    <source>
        <strain evidence="2">ADI127-7</strain>
    </source>
</reference>
<dbReference type="Proteomes" id="UP000185511">
    <property type="component" value="Chromosome"/>
</dbReference>
<proteinExistence type="predicted"/>
<name>A0AAC9PUN6_9PSEU</name>
<keyword evidence="2" id="KW-1185">Reference proteome</keyword>
<sequence length="136" mass="15246">MPYRGPLPRTLVDRVNKGVNALRASPRWGRLAGRYLTEVTYVGRRSGRTISTPVGYRRRGDVVTIPVMIPESKKWWRNFVDEGQPMSLRLDGVDRTGHAVARRDARGRVALTVHLDAVQPADPGVDRPAKPVDTEH</sequence>
<accession>A0AAC9PUN6</accession>
<protein>
    <submittedName>
        <fullName evidence="1">DUF385 family protein</fullName>
    </submittedName>
</protein>
<dbReference type="Gene3D" id="2.30.110.10">
    <property type="entry name" value="Electron Transport, Fmn-binding Protein, Chain A"/>
    <property type="match status" value="1"/>
</dbReference>
<evidence type="ECO:0000313" key="2">
    <source>
        <dbReference type="Proteomes" id="UP000185511"/>
    </source>
</evidence>
<dbReference type="InterPro" id="IPR012349">
    <property type="entry name" value="Split_barrel_FMN-bd"/>
</dbReference>
<dbReference type="KEGG" id="acad:UA74_25645"/>
<evidence type="ECO:0000313" key="1">
    <source>
        <dbReference type="EMBL" id="APU17136.1"/>
    </source>
</evidence>